<comment type="caution">
    <text evidence="2">The sequence shown here is derived from an EMBL/GenBank/DDBJ whole genome shotgun (WGS) entry which is preliminary data.</text>
</comment>
<dbReference type="Proteomes" id="UP000187323">
    <property type="component" value="Unassembled WGS sequence"/>
</dbReference>
<dbReference type="AlphaFoldDB" id="A0AB36JM68"/>
<dbReference type="SUPFAM" id="SSF47336">
    <property type="entry name" value="ACP-like"/>
    <property type="match status" value="1"/>
</dbReference>
<organism evidence="2 3">
    <name type="scientific">Paenibacillus odorifer</name>
    <dbReference type="NCBI Taxonomy" id="189426"/>
    <lineage>
        <taxon>Bacteria</taxon>
        <taxon>Bacillati</taxon>
        <taxon>Bacillota</taxon>
        <taxon>Bacilli</taxon>
        <taxon>Bacillales</taxon>
        <taxon>Paenibacillaceae</taxon>
        <taxon>Paenibacillus</taxon>
    </lineage>
</organism>
<sequence length="97" mass="10838">MARSEHVEGEVTLTIPQSALLEQLITKKLCEVFNRTVEVGSETDLRDEGLDSLKMIALIVSIEVEFDIQIDDDDLLIDNFSSIKKIAILLSGKYGEQ</sequence>
<feature type="domain" description="Carrier" evidence="1">
    <location>
        <begin position="16"/>
        <end position="94"/>
    </location>
</feature>
<dbReference type="InterPro" id="IPR009081">
    <property type="entry name" value="PP-bd_ACP"/>
</dbReference>
<dbReference type="PROSITE" id="PS50075">
    <property type="entry name" value="CARRIER"/>
    <property type="match status" value="1"/>
</dbReference>
<evidence type="ECO:0000313" key="3">
    <source>
        <dbReference type="Proteomes" id="UP000187323"/>
    </source>
</evidence>
<dbReference type="Pfam" id="PF00550">
    <property type="entry name" value="PP-binding"/>
    <property type="match status" value="1"/>
</dbReference>
<accession>A0AB36JM68</accession>
<proteinExistence type="predicted"/>
<evidence type="ECO:0000259" key="1">
    <source>
        <dbReference type="PROSITE" id="PS50075"/>
    </source>
</evidence>
<dbReference type="EMBL" id="MPTO01000003">
    <property type="protein sequence ID" value="OME23564.1"/>
    <property type="molecule type" value="Genomic_DNA"/>
</dbReference>
<evidence type="ECO:0000313" key="2">
    <source>
        <dbReference type="EMBL" id="OME23564.1"/>
    </source>
</evidence>
<gene>
    <name evidence="2" type="ORF">BSK47_03670</name>
</gene>
<name>A0AB36JM68_9BACL</name>
<dbReference type="InterPro" id="IPR036736">
    <property type="entry name" value="ACP-like_sf"/>
</dbReference>
<reference evidence="2 3" key="1">
    <citation type="submission" date="2016-10" db="EMBL/GenBank/DDBJ databases">
        <title>Paenibacillus species isolates.</title>
        <authorList>
            <person name="Beno S.M."/>
        </authorList>
    </citation>
    <scope>NUCLEOTIDE SEQUENCE [LARGE SCALE GENOMIC DNA]</scope>
    <source>
        <strain evidence="2 3">FSL H7-0918</strain>
    </source>
</reference>
<protein>
    <recommendedName>
        <fullName evidence="1">Carrier domain-containing protein</fullName>
    </recommendedName>
</protein>
<dbReference type="Gene3D" id="1.10.1200.10">
    <property type="entry name" value="ACP-like"/>
    <property type="match status" value="1"/>
</dbReference>